<gene>
    <name evidence="2" type="ORF">BD410DRAFT_800538</name>
</gene>
<dbReference type="EMBL" id="ML170161">
    <property type="protein sequence ID" value="TDL26757.1"/>
    <property type="molecule type" value="Genomic_DNA"/>
</dbReference>
<protein>
    <submittedName>
        <fullName evidence="2">Uncharacterized protein</fullName>
    </submittedName>
</protein>
<feature type="compositionally biased region" description="Polar residues" evidence="1">
    <location>
        <begin position="47"/>
        <end position="63"/>
    </location>
</feature>
<evidence type="ECO:0000313" key="2">
    <source>
        <dbReference type="EMBL" id="TDL26757.1"/>
    </source>
</evidence>
<accession>A0A4Y7QGI0</accession>
<evidence type="ECO:0000313" key="3">
    <source>
        <dbReference type="Proteomes" id="UP000294933"/>
    </source>
</evidence>
<proteinExistence type="predicted"/>
<name>A0A4Y7QGI0_9AGAM</name>
<organism evidence="2 3">
    <name type="scientific">Rickenella mellea</name>
    <dbReference type="NCBI Taxonomy" id="50990"/>
    <lineage>
        <taxon>Eukaryota</taxon>
        <taxon>Fungi</taxon>
        <taxon>Dikarya</taxon>
        <taxon>Basidiomycota</taxon>
        <taxon>Agaricomycotina</taxon>
        <taxon>Agaricomycetes</taxon>
        <taxon>Hymenochaetales</taxon>
        <taxon>Rickenellaceae</taxon>
        <taxon>Rickenella</taxon>
    </lineage>
</organism>
<feature type="region of interest" description="Disordered" evidence="1">
    <location>
        <begin position="31"/>
        <end position="63"/>
    </location>
</feature>
<dbReference type="AlphaFoldDB" id="A0A4Y7QGI0"/>
<dbReference type="VEuPathDB" id="FungiDB:BD410DRAFT_800538"/>
<sequence>MPVRDPQPARHIEWPDMVYSKNEDLRILHDMKEESEKKRKRKRESSPHLTMTPRNMTAHSSRRGTVTVNTISSVNASFNKKAYLRPVDQGILKDKEGMLNDEVVNWALQVWMNELVGKELNDIYICHAGFWPSIHSDVLKHDKKLVAGDIFRRKVYISKTNYKLCNGYHKIYLLFNGSESIGATKNFEVVMTTAESPHQSGEAAKYELTSDNAAIGAAEQ</sequence>
<dbReference type="Proteomes" id="UP000294933">
    <property type="component" value="Unassembled WGS sequence"/>
</dbReference>
<reference evidence="2 3" key="1">
    <citation type="submission" date="2018-06" db="EMBL/GenBank/DDBJ databases">
        <title>A transcriptomic atlas of mushroom development highlights an independent origin of complex multicellularity.</title>
        <authorList>
            <consortium name="DOE Joint Genome Institute"/>
            <person name="Krizsan K."/>
            <person name="Almasi E."/>
            <person name="Merenyi Z."/>
            <person name="Sahu N."/>
            <person name="Viragh M."/>
            <person name="Koszo T."/>
            <person name="Mondo S."/>
            <person name="Kiss B."/>
            <person name="Balint B."/>
            <person name="Kues U."/>
            <person name="Barry K."/>
            <person name="Hegedus J.C."/>
            <person name="Henrissat B."/>
            <person name="Johnson J."/>
            <person name="Lipzen A."/>
            <person name="Ohm R."/>
            <person name="Nagy I."/>
            <person name="Pangilinan J."/>
            <person name="Yan J."/>
            <person name="Xiong Y."/>
            <person name="Grigoriev I.V."/>
            <person name="Hibbett D.S."/>
            <person name="Nagy L.G."/>
        </authorList>
    </citation>
    <scope>NUCLEOTIDE SEQUENCE [LARGE SCALE GENOMIC DNA]</scope>
    <source>
        <strain evidence="2 3">SZMC22713</strain>
    </source>
</reference>
<evidence type="ECO:0000256" key="1">
    <source>
        <dbReference type="SAM" id="MobiDB-lite"/>
    </source>
</evidence>
<keyword evidence="3" id="KW-1185">Reference proteome</keyword>